<dbReference type="InterPro" id="IPR036779">
    <property type="entry name" value="LysM_dom_sf"/>
</dbReference>
<dbReference type="InterPro" id="IPR036861">
    <property type="entry name" value="Endochitinase-like_sf"/>
</dbReference>
<dbReference type="PANTHER" id="PTHR34997">
    <property type="entry name" value="AM15"/>
    <property type="match status" value="1"/>
</dbReference>
<evidence type="ECO:0000313" key="8">
    <source>
        <dbReference type="Proteomes" id="UP000249526"/>
    </source>
</evidence>
<proteinExistence type="predicted"/>
<evidence type="ECO:0000256" key="2">
    <source>
        <dbReference type="ARBA" id="ARBA00023026"/>
    </source>
</evidence>
<evidence type="ECO:0000259" key="6">
    <source>
        <dbReference type="PROSITE" id="PS51782"/>
    </source>
</evidence>
<dbReference type="PROSITE" id="PS50941">
    <property type="entry name" value="CHIT_BIND_I_2"/>
    <property type="match status" value="1"/>
</dbReference>
<dbReference type="SUPFAM" id="SSF57016">
    <property type="entry name" value="Plant lectins/antimicrobial peptides"/>
    <property type="match status" value="1"/>
</dbReference>
<dbReference type="CDD" id="cd11618">
    <property type="entry name" value="ChtBD1_1"/>
    <property type="match status" value="1"/>
</dbReference>
<feature type="domain" description="LysM" evidence="6">
    <location>
        <begin position="240"/>
        <end position="285"/>
    </location>
</feature>
<dbReference type="EMBL" id="KZ825054">
    <property type="protein sequence ID" value="RAH63174.1"/>
    <property type="molecule type" value="Genomic_DNA"/>
</dbReference>
<keyword evidence="1 3" id="KW-0147">Chitin-binding</keyword>
<keyword evidence="4" id="KW-0732">Signal</keyword>
<comment type="caution">
    <text evidence="3">Lacks conserved residue(s) required for the propagation of feature annotation.</text>
</comment>
<dbReference type="Gene3D" id="3.30.60.10">
    <property type="entry name" value="Endochitinase-like"/>
    <property type="match status" value="1"/>
</dbReference>
<evidence type="ECO:0000256" key="4">
    <source>
        <dbReference type="SAM" id="SignalP"/>
    </source>
</evidence>
<organism evidence="7 8">
    <name type="scientific">Aspergillus piperis CBS 112811</name>
    <dbReference type="NCBI Taxonomy" id="1448313"/>
    <lineage>
        <taxon>Eukaryota</taxon>
        <taxon>Fungi</taxon>
        <taxon>Dikarya</taxon>
        <taxon>Ascomycota</taxon>
        <taxon>Pezizomycotina</taxon>
        <taxon>Eurotiomycetes</taxon>
        <taxon>Eurotiomycetidae</taxon>
        <taxon>Eurotiales</taxon>
        <taxon>Aspergillaceae</taxon>
        <taxon>Aspergillus</taxon>
        <taxon>Aspergillus subgen. Circumdati</taxon>
    </lineage>
</organism>
<dbReference type="RefSeq" id="XP_025521096.1">
    <property type="nucleotide sequence ID" value="XM_025664799.1"/>
</dbReference>
<feature type="signal peptide" evidence="4">
    <location>
        <begin position="1"/>
        <end position="22"/>
    </location>
</feature>
<evidence type="ECO:0000256" key="1">
    <source>
        <dbReference type="ARBA" id="ARBA00022669"/>
    </source>
</evidence>
<dbReference type="SMART" id="SM00257">
    <property type="entry name" value="LysM"/>
    <property type="match status" value="3"/>
</dbReference>
<dbReference type="CDD" id="cd00118">
    <property type="entry name" value="LysM"/>
    <property type="match status" value="3"/>
</dbReference>
<accession>A0A8G1RBL6</accession>
<dbReference type="AlphaFoldDB" id="A0A8G1RBL6"/>
<dbReference type="InterPro" id="IPR052210">
    <property type="entry name" value="LysM1-like"/>
</dbReference>
<feature type="disulfide bond" evidence="3">
    <location>
        <begin position="481"/>
        <end position="495"/>
    </location>
</feature>
<feature type="domain" description="LysM" evidence="6">
    <location>
        <begin position="395"/>
        <end position="444"/>
    </location>
</feature>
<feature type="domain" description="Chitin-binding type-1" evidence="5">
    <location>
        <begin position="464"/>
        <end position="509"/>
    </location>
</feature>
<dbReference type="Proteomes" id="UP000249526">
    <property type="component" value="Unassembled WGS sequence"/>
</dbReference>
<dbReference type="InterPro" id="IPR018392">
    <property type="entry name" value="LysM"/>
</dbReference>
<evidence type="ECO:0008006" key="9">
    <source>
        <dbReference type="Google" id="ProtNLM"/>
    </source>
</evidence>
<evidence type="ECO:0000313" key="7">
    <source>
        <dbReference type="EMBL" id="RAH63174.1"/>
    </source>
</evidence>
<dbReference type="SUPFAM" id="SSF54106">
    <property type="entry name" value="LysM domain"/>
    <property type="match status" value="1"/>
</dbReference>
<keyword evidence="2" id="KW-0843">Virulence</keyword>
<reference evidence="7 8" key="1">
    <citation type="submission" date="2018-02" db="EMBL/GenBank/DDBJ databases">
        <title>The genomes of Aspergillus section Nigri reveals drivers in fungal speciation.</title>
        <authorList>
            <consortium name="DOE Joint Genome Institute"/>
            <person name="Vesth T.C."/>
            <person name="Nybo J."/>
            <person name="Theobald S."/>
            <person name="Brandl J."/>
            <person name="Frisvad J.C."/>
            <person name="Nielsen K.F."/>
            <person name="Lyhne E.K."/>
            <person name="Kogle M.E."/>
            <person name="Kuo A."/>
            <person name="Riley R."/>
            <person name="Clum A."/>
            <person name="Nolan M."/>
            <person name="Lipzen A."/>
            <person name="Salamov A."/>
            <person name="Henrissat B."/>
            <person name="Wiebenga A."/>
            <person name="De vries R.P."/>
            <person name="Grigoriev I.V."/>
            <person name="Mortensen U.H."/>
            <person name="Andersen M.R."/>
            <person name="Baker S.E."/>
        </authorList>
    </citation>
    <scope>NUCLEOTIDE SEQUENCE [LARGE SCALE GENOMIC DNA]</scope>
    <source>
        <strain evidence="7 8">CBS 112811</strain>
    </source>
</reference>
<dbReference type="GeneID" id="37168201"/>
<dbReference type="Pfam" id="PF01476">
    <property type="entry name" value="LysM"/>
    <property type="match status" value="3"/>
</dbReference>
<sequence length="665" mass="70241">MGYFQFIVAFSSLSFSVQGTLGHSLRGHSHYSHSHLHWHQARDSDASSFQLVPSQAFSSSNLTQSCQDALYAALECDSYVSKLGEPVWHGSLENTSLTDTVCSTECGLSLLTLHDQVVAQCGTDATIAQGIPALSVIDSVWTGWNETCLKSANGTYCNDIIDSWDSASDLSDVPRSDICDECWIRKLKMMQRSPYSAYNEPYETMLNYSVSVCNLTGVETEPTSGGIAIPAADPTCSTDTWYTVQKGDTCDSIAIAHSFSSSTLYQINPTLYNCSDPTVGLDLCLPLACEYIYQVTAADNCSTIAATIGTPWMKLVAYNGMIESDCSNIADTALLGGVRCVSPPGGAFNLTVSSNSSSESGIDGQGGSGSGYGTSFVALPNDVTLADGTTTDCGQYYTVVSGDSCVSVLAQANTPFNLFMAANPSISSASTCDGELKVGVTYCIHPMSGFNATDINGNLTISTNGLCGNGTTCLGSSFGDCCSISGYCGSTADYCTAGLCDSSYGLCVSGNPVSLDGLFSLGLVARLMDIVVIHPTTLPTSHVRVLSEVVRKHPRSALMAYAVPSLRSTPPARVVHSGTVVRLTDIVGARRTTVLILAVKQHLAHVILDLSSVRMACVEHFLLMQHVRVALSETAVQSMATVEALTITAGLTPVTPHLALVILLL</sequence>
<dbReference type="InterPro" id="IPR001002">
    <property type="entry name" value="Chitin-bd_1"/>
</dbReference>
<keyword evidence="3" id="KW-1015">Disulfide bond</keyword>
<feature type="disulfide bond" evidence="3">
    <location>
        <begin position="467"/>
        <end position="482"/>
    </location>
</feature>
<dbReference type="GO" id="GO:0008061">
    <property type="term" value="F:chitin binding"/>
    <property type="evidence" value="ECO:0007669"/>
    <property type="project" value="UniProtKB-UniRule"/>
</dbReference>
<feature type="chain" id="PRO_5034407418" description="Carbohydrate-binding module family 18 protein" evidence="4">
    <location>
        <begin position="23"/>
        <end position="665"/>
    </location>
</feature>
<dbReference type="PANTHER" id="PTHR34997:SF16">
    <property type="entry name" value="LYSM DOMAIN-CONTAINING PROTEIN"/>
    <property type="match status" value="1"/>
</dbReference>
<name>A0A8G1RBL6_9EURO</name>
<dbReference type="Gene3D" id="3.10.350.10">
    <property type="entry name" value="LysM domain"/>
    <property type="match status" value="3"/>
</dbReference>
<protein>
    <recommendedName>
        <fullName evidence="9">Carbohydrate-binding module family 18 protein</fullName>
    </recommendedName>
</protein>
<dbReference type="PROSITE" id="PS51782">
    <property type="entry name" value="LYSM"/>
    <property type="match status" value="2"/>
</dbReference>
<evidence type="ECO:0000259" key="5">
    <source>
        <dbReference type="PROSITE" id="PS50941"/>
    </source>
</evidence>
<evidence type="ECO:0000256" key="3">
    <source>
        <dbReference type="PROSITE-ProRule" id="PRU00261"/>
    </source>
</evidence>
<gene>
    <name evidence="7" type="ORF">BO85DRAFT_515721</name>
</gene>
<keyword evidence="8" id="KW-1185">Reference proteome</keyword>